<dbReference type="OrthoDB" id="276989at2759"/>
<keyword evidence="5" id="KW-1185">Reference proteome</keyword>
<sequence length="347" mass="38844">MTIKGRKDDDAVICTEDKTYTLRAVVLSNSFLVVTPPATDADAADLVIRDQVSQILELVPTVPKIAGRLNTLLRDSEYREGLEDESDGEDEDARPTKRRRVSYDEVLDCVQASNAELEQSLQSGRVLHMRGELRPLERGYLAQMLKLLLNAIVAQKMSPDAALIDELVLALQEHDVPREVTTQILPWFGTVEGNKWKVNVAIVAQEIGVSILQTYQHESVLQESFMAKWADAVGEAFAASLDLQLLEGNYVQSHIFARSDESQDGAHGMAKRLQLTYLPSASLPMDPGLRFNDLFLVKPKWRADELVPFLKDIAIDAKARDKLFLKWCRATTDADGAVWYTVRAKHI</sequence>
<dbReference type="GO" id="GO:0000785">
    <property type="term" value="C:chromatin"/>
    <property type="evidence" value="ECO:0007669"/>
    <property type="project" value="TreeGrafter"/>
</dbReference>
<evidence type="ECO:0000313" key="5">
    <source>
        <dbReference type="Proteomes" id="UP000077266"/>
    </source>
</evidence>
<feature type="compositionally biased region" description="Acidic residues" evidence="3">
    <location>
        <begin position="82"/>
        <end position="92"/>
    </location>
</feature>
<dbReference type="GO" id="GO:0034088">
    <property type="term" value="P:maintenance of mitotic sister chromatid cohesion"/>
    <property type="evidence" value="ECO:0007669"/>
    <property type="project" value="TreeGrafter"/>
</dbReference>
<evidence type="ECO:0008006" key="6">
    <source>
        <dbReference type="Google" id="ProtNLM"/>
    </source>
</evidence>
<dbReference type="InParanoid" id="A0A165N6G2"/>
<name>A0A165N6G2_EXIGL</name>
<keyword evidence="2" id="KW-0235">DNA replication</keyword>
<organism evidence="4 5">
    <name type="scientific">Exidia glandulosa HHB12029</name>
    <dbReference type="NCBI Taxonomy" id="1314781"/>
    <lineage>
        <taxon>Eukaryota</taxon>
        <taxon>Fungi</taxon>
        <taxon>Dikarya</taxon>
        <taxon>Basidiomycota</taxon>
        <taxon>Agaricomycotina</taxon>
        <taxon>Agaricomycetes</taxon>
        <taxon>Auriculariales</taxon>
        <taxon>Exidiaceae</taxon>
        <taxon>Exidia</taxon>
    </lineage>
</organism>
<evidence type="ECO:0000313" key="4">
    <source>
        <dbReference type="EMBL" id="KZW00287.1"/>
    </source>
</evidence>
<proteinExistence type="inferred from homology"/>
<reference evidence="4 5" key="1">
    <citation type="journal article" date="2016" name="Mol. Biol. Evol.">
        <title>Comparative Genomics of Early-Diverging Mushroom-Forming Fungi Provides Insights into the Origins of Lignocellulose Decay Capabilities.</title>
        <authorList>
            <person name="Nagy L.G."/>
            <person name="Riley R."/>
            <person name="Tritt A."/>
            <person name="Adam C."/>
            <person name="Daum C."/>
            <person name="Floudas D."/>
            <person name="Sun H."/>
            <person name="Yadav J.S."/>
            <person name="Pangilinan J."/>
            <person name="Larsson K.H."/>
            <person name="Matsuura K."/>
            <person name="Barry K."/>
            <person name="Labutti K."/>
            <person name="Kuo R."/>
            <person name="Ohm R.A."/>
            <person name="Bhattacharya S.S."/>
            <person name="Shirouzu T."/>
            <person name="Yoshinaga Y."/>
            <person name="Martin F.M."/>
            <person name="Grigoriev I.V."/>
            <person name="Hibbett D.S."/>
        </authorList>
    </citation>
    <scope>NUCLEOTIDE SEQUENCE [LARGE SCALE GENOMIC DNA]</scope>
    <source>
        <strain evidence="4 5">HHB12029</strain>
    </source>
</reference>
<dbReference type="InterPro" id="IPR019128">
    <property type="entry name" value="Dcc1"/>
</dbReference>
<dbReference type="PANTHER" id="PTHR13395:SF6">
    <property type="entry name" value="SISTER CHROMATID COHESION PROTEIN DCC1"/>
    <property type="match status" value="1"/>
</dbReference>
<dbReference type="FunCoup" id="A0A165N6G2">
    <property type="interactions" value="311"/>
</dbReference>
<feature type="region of interest" description="Disordered" evidence="3">
    <location>
        <begin position="79"/>
        <end position="98"/>
    </location>
</feature>
<evidence type="ECO:0000256" key="3">
    <source>
        <dbReference type="SAM" id="MobiDB-lite"/>
    </source>
</evidence>
<accession>A0A165N6G2</accession>
<evidence type="ECO:0000256" key="1">
    <source>
        <dbReference type="ARBA" id="ARBA00007017"/>
    </source>
</evidence>
<dbReference type="PANTHER" id="PTHR13395">
    <property type="entry name" value="SISTER CHROMATID COHESION PROTEIN DCC1-RELATED"/>
    <property type="match status" value="1"/>
</dbReference>
<gene>
    <name evidence="4" type="ORF">EXIGLDRAFT_667661</name>
</gene>
<dbReference type="GO" id="GO:0031390">
    <property type="term" value="C:Ctf18 RFC-like complex"/>
    <property type="evidence" value="ECO:0007669"/>
    <property type="project" value="InterPro"/>
</dbReference>
<dbReference type="STRING" id="1314781.A0A165N6G2"/>
<dbReference type="Proteomes" id="UP000077266">
    <property type="component" value="Unassembled WGS sequence"/>
</dbReference>
<dbReference type="EMBL" id="KV425902">
    <property type="protein sequence ID" value="KZW00287.1"/>
    <property type="molecule type" value="Genomic_DNA"/>
</dbReference>
<evidence type="ECO:0000256" key="2">
    <source>
        <dbReference type="ARBA" id="ARBA00022705"/>
    </source>
</evidence>
<comment type="similarity">
    <text evidence="1">Belongs to the DCC1 family.</text>
</comment>
<dbReference type="AlphaFoldDB" id="A0A165N6G2"/>
<dbReference type="Pfam" id="PF09724">
    <property type="entry name" value="Dcc1"/>
    <property type="match status" value="1"/>
</dbReference>
<dbReference type="GO" id="GO:0000775">
    <property type="term" value="C:chromosome, centromeric region"/>
    <property type="evidence" value="ECO:0007669"/>
    <property type="project" value="TreeGrafter"/>
</dbReference>
<dbReference type="GO" id="GO:0006260">
    <property type="term" value="P:DNA replication"/>
    <property type="evidence" value="ECO:0007669"/>
    <property type="project" value="UniProtKB-KW"/>
</dbReference>
<protein>
    <recommendedName>
        <fullName evidence="6">Sister chromatid cohesion protein DCC1</fullName>
    </recommendedName>
</protein>